<reference evidence="3" key="1">
    <citation type="submission" date="2012-11" db="EMBL/GenBank/DDBJ databases">
        <authorList>
            <person name="Lucero-Rivera Y.E."/>
            <person name="Tovar-Ramirez D."/>
        </authorList>
    </citation>
    <scope>NUCLEOTIDE SEQUENCE [LARGE SCALE GENOMIC DNA]</scope>
    <source>
        <strain evidence="3">Araruama</strain>
    </source>
</reference>
<evidence type="ECO:0000256" key="1">
    <source>
        <dbReference type="SAM" id="MobiDB-lite"/>
    </source>
</evidence>
<evidence type="ECO:0000313" key="3">
    <source>
        <dbReference type="Proteomes" id="UP000189670"/>
    </source>
</evidence>
<sequence>MTKHILFIFVFTFVVSTTGYAIMQEIEKLPPGKWWKHPDVVRYLKITDKEKSSLDQMYREKRKSMISIKAVMESQKLDMEALMDRDPLNETAIKDKYRAMLNEGMNLFEKQFEFLLEVRKLLGKNRFAHLKNYFHKKHWPRRKGRHHDKFKKGHMCPPPGGKDRHHMP</sequence>
<dbReference type="AlphaFoldDB" id="A0A1V1PBT7"/>
<comment type="caution">
    <text evidence="2">The sequence shown here is derived from an EMBL/GenBank/DDBJ whole genome shotgun (WGS) entry which is preliminary data.</text>
</comment>
<evidence type="ECO:0008006" key="4">
    <source>
        <dbReference type="Google" id="ProtNLM"/>
    </source>
</evidence>
<gene>
    <name evidence="2" type="ORF">OMM_01938</name>
</gene>
<organism evidence="2 3">
    <name type="scientific">Candidatus Magnetoglobus multicellularis str. Araruama</name>
    <dbReference type="NCBI Taxonomy" id="890399"/>
    <lineage>
        <taxon>Bacteria</taxon>
        <taxon>Pseudomonadati</taxon>
        <taxon>Thermodesulfobacteriota</taxon>
        <taxon>Desulfobacteria</taxon>
        <taxon>Desulfobacterales</taxon>
        <taxon>Desulfobacteraceae</taxon>
        <taxon>Candidatus Magnetoglobus</taxon>
    </lineage>
</organism>
<dbReference type="Gene3D" id="1.20.120.1490">
    <property type="match status" value="1"/>
</dbReference>
<feature type="compositionally biased region" description="Basic residues" evidence="1">
    <location>
        <begin position="138"/>
        <end position="154"/>
    </location>
</feature>
<evidence type="ECO:0000313" key="2">
    <source>
        <dbReference type="EMBL" id="ETR72155.1"/>
    </source>
</evidence>
<protein>
    <recommendedName>
        <fullName evidence="4">Zinc resistance-associated protein</fullName>
    </recommendedName>
</protein>
<dbReference type="Proteomes" id="UP000189670">
    <property type="component" value="Unassembled WGS sequence"/>
</dbReference>
<feature type="region of interest" description="Disordered" evidence="1">
    <location>
        <begin position="138"/>
        <end position="168"/>
    </location>
</feature>
<proteinExistence type="predicted"/>
<name>A0A1V1PBT7_9BACT</name>
<accession>A0A1V1PBT7</accession>
<dbReference type="EMBL" id="ATBP01000178">
    <property type="protein sequence ID" value="ETR72155.1"/>
    <property type="molecule type" value="Genomic_DNA"/>
</dbReference>